<comment type="caution">
    <text evidence="6">The sequence shown here is derived from an EMBL/GenBank/DDBJ whole genome shotgun (WGS) entry which is preliminary data.</text>
</comment>
<dbReference type="InterPro" id="IPR000281">
    <property type="entry name" value="HTH_RpiR"/>
</dbReference>
<dbReference type="PANTHER" id="PTHR30514:SF1">
    <property type="entry name" value="HTH-TYPE TRANSCRIPTIONAL REGULATOR HEXR-RELATED"/>
    <property type="match status" value="1"/>
</dbReference>
<dbReference type="EMBL" id="JAHOPC010000001">
    <property type="protein sequence ID" value="MBU8864817.1"/>
    <property type="molecule type" value="Genomic_DNA"/>
</dbReference>
<dbReference type="PROSITE" id="PS51464">
    <property type="entry name" value="SIS"/>
    <property type="match status" value="1"/>
</dbReference>
<feature type="domain" description="HTH rpiR-type" evidence="4">
    <location>
        <begin position="8"/>
        <end position="84"/>
    </location>
</feature>
<sequence length="308" mass="33020">MTETFTDGGLLHRISARLPYLPPSLRLVAEAVLKSPERAQAMTITELALAAGVGESTVSRFVKELGIDGYKSMLLGLAEATFISKAATKALTSEAEVVYEGVNRGDDVSDIAGKVERSSIQSLRRTAQRQDGDAIRRAVEMIDAANTLVFCCMGSSSIAAEEAVMRFTRAGKKCMLYRDTTIQVMLATILAPGDLLIGISDSGRSTPIIEAMRLAQERGVETIALTGSESSPLQQHSSVVLYTATVPSGGELYGESVTSKWGQLLVIDILYATFASRNYDATVEHLKRTYQSAIRQSRTNLSGTVGGA</sequence>
<dbReference type="PANTHER" id="PTHR30514">
    <property type="entry name" value="GLUCOKINASE"/>
    <property type="match status" value="1"/>
</dbReference>
<dbReference type="PROSITE" id="PS00356">
    <property type="entry name" value="HTH_LACI_1"/>
    <property type="match status" value="1"/>
</dbReference>
<dbReference type="InterPro" id="IPR001347">
    <property type="entry name" value="SIS_dom"/>
</dbReference>
<keyword evidence="1" id="KW-0805">Transcription regulation</keyword>
<evidence type="ECO:0000259" key="4">
    <source>
        <dbReference type="PROSITE" id="PS51071"/>
    </source>
</evidence>
<dbReference type="CDD" id="cd05013">
    <property type="entry name" value="SIS_RpiR"/>
    <property type="match status" value="1"/>
</dbReference>
<evidence type="ECO:0000256" key="1">
    <source>
        <dbReference type="ARBA" id="ARBA00023015"/>
    </source>
</evidence>
<protein>
    <submittedName>
        <fullName evidence="6">MurR/RpiR family transcriptional regulator</fullName>
    </submittedName>
</protein>
<evidence type="ECO:0000256" key="2">
    <source>
        <dbReference type="ARBA" id="ARBA00023125"/>
    </source>
</evidence>
<evidence type="ECO:0000313" key="7">
    <source>
        <dbReference type="Proteomes" id="UP000824166"/>
    </source>
</evidence>
<accession>A0ABS6I340</accession>
<dbReference type="Pfam" id="PF01380">
    <property type="entry name" value="SIS"/>
    <property type="match status" value="1"/>
</dbReference>
<evidence type="ECO:0000259" key="5">
    <source>
        <dbReference type="PROSITE" id="PS51464"/>
    </source>
</evidence>
<dbReference type="InterPro" id="IPR047640">
    <property type="entry name" value="RpiR-like"/>
</dbReference>
<keyword evidence="2" id="KW-0238">DNA-binding</keyword>
<proteinExistence type="predicted"/>
<dbReference type="InterPro" id="IPR035472">
    <property type="entry name" value="RpiR-like_SIS"/>
</dbReference>
<dbReference type="Proteomes" id="UP000824166">
    <property type="component" value="Unassembled WGS sequence"/>
</dbReference>
<name>A0ABS6I340_9MICC</name>
<feature type="domain" description="SIS" evidence="5">
    <location>
        <begin position="138"/>
        <end position="280"/>
    </location>
</feature>
<keyword evidence="3" id="KW-0804">Transcription</keyword>
<dbReference type="RefSeq" id="WP_216921506.1">
    <property type="nucleotide sequence ID" value="NZ_JAHOPC010000001.1"/>
</dbReference>
<reference evidence="6 7" key="1">
    <citation type="submission" date="2021-06" db="EMBL/GenBank/DDBJ databases">
        <authorList>
            <person name="Jeong J.W."/>
        </authorList>
    </citation>
    <scope>NUCLEOTIDE SEQUENCE [LARGE SCALE GENOMIC DNA]</scope>
    <source>
        <strain evidence="6 7">MMS21-TAE1-1</strain>
    </source>
</reference>
<dbReference type="PROSITE" id="PS51071">
    <property type="entry name" value="HTH_RPIR"/>
    <property type="match status" value="1"/>
</dbReference>
<dbReference type="Pfam" id="PF01418">
    <property type="entry name" value="HTH_6"/>
    <property type="match status" value="1"/>
</dbReference>
<evidence type="ECO:0000313" key="6">
    <source>
        <dbReference type="EMBL" id="MBU8864817.1"/>
    </source>
</evidence>
<gene>
    <name evidence="6" type="ORF">KSW38_00710</name>
</gene>
<keyword evidence="7" id="KW-1185">Reference proteome</keyword>
<evidence type="ECO:0000256" key="3">
    <source>
        <dbReference type="ARBA" id="ARBA00023163"/>
    </source>
</evidence>
<organism evidence="6 7">
    <name type="scientific">Paenarthrobacter aromaticivorans</name>
    <dbReference type="NCBI Taxonomy" id="2849150"/>
    <lineage>
        <taxon>Bacteria</taxon>
        <taxon>Bacillati</taxon>
        <taxon>Actinomycetota</taxon>
        <taxon>Actinomycetes</taxon>
        <taxon>Micrococcales</taxon>
        <taxon>Micrococcaceae</taxon>
        <taxon>Paenarthrobacter</taxon>
    </lineage>
</organism>